<dbReference type="InterPro" id="IPR029044">
    <property type="entry name" value="Nucleotide-diphossugar_trans"/>
</dbReference>
<name>A0A6C0BB38_9ZZZZ</name>
<evidence type="ECO:0008006" key="2">
    <source>
        <dbReference type="Google" id="ProtNLM"/>
    </source>
</evidence>
<organism evidence="1">
    <name type="scientific">viral metagenome</name>
    <dbReference type="NCBI Taxonomy" id="1070528"/>
    <lineage>
        <taxon>unclassified sequences</taxon>
        <taxon>metagenomes</taxon>
        <taxon>organismal metagenomes</taxon>
    </lineage>
</organism>
<reference evidence="1" key="1">
    <citation type="journal article" date="2020" name="Nature">
        <title>Giant virus diversity and host interactions through global metagenomics.</title>
        <authorList>
            <person name="Schulz F."/>
            <person name="Roux S."/>
            <person name="Paez-Espino D."/>
            <person name="Jungbluth S."/>
            <person name="Walsh D.A."/>
            <person name="Denef V.J."/>
            <person name="McMahon K.D."/>
            <person name="Konstantinidis K.T."/>
            <person name="Eloe-Fadrosh E.A."/>
            <person name="Kyrpides N.C."/>
            <person name="Woyke T."/>
        </authorList>
    </citation>
    <scope>NUCLEOTIDE SEQUENCE</scope>
    <source>
        <strain evidence="1">GVMAG-M-3300010158-60</strain>
    </source>
</reference>
<dbReference type="EMBL" id="MN739110">
    <property type="protein sequence ID" value="QHS89467.1"/>
    <property type="molecule type" value="Genomic_DNA"/>
</dbReference>
<dbReference type="AlphaFoldDB" id="A0A6C0BB38"/>
<sequence length="240" mass="27229">MNVARFLDKGTLVWTLTTSGYKYLTLNLYRHLEKAGCPWKLAIVCADRDSYVFFQGQGISCLLYPVSSIAHPSLLLFGSKSFEQINLIKLEVLNAFANTPEIQRCIYMDGDIVVARDFVPDILGRLEQTPLLFQCDEQTTCSNPCTNCCTGLIAWSQGADQGIFKMDNKALWLIKPEDQVWVNRKLATIPYAALPRNLYPNGTFTSAPPEAMFLIHYNHLVGTTKILKMKRNDHWIIPYL</sequence>
<accession>A0A6C0BB38</accession>
<evidence type="ECO:0000313" key="1">
    <source>
        <dbReference type="EMBL" id="QHS89467.1"/>
    </source>
</evidence>
<proteinExistence type="predicted"/>
<dbReference type="SUPFAM" id="SSF53448">
    <property type="entry name" value="Nucleotide-diphospho-sugar transferases"/>
    <property type="match status" value="1"/>
</dbReference>
<protein>
    <recommendedName>
        <fullName evidence="2">Nucleotide-diphospho-sugar transferase domain-containing protein</fullName>
    </recommendedName>
</protein>